<dbReference type="RefSeq" id="WP_115102725.1">
    <property type="nucleotide sequence ID" value="NZ_QHKS01000012.1"/>
</dbReference>
<evidence type="ECO:0000313" key="2">
    <source>
        <dbReference type="Proteomes" id="UP000254875"/>
    </source>
</evidence>
<dbReference type="OrthoDB" id="9006962at2"/>
<name>A0A370N5U9_9BURK</name>
<dbReference type="AlphaFoldDB" id="A0A370N5U9"/>
<protein>
    <submittedName>
        <fullName evidence="1">Uncharacterized protein</fullName>
    </submittedName>
</protein>
<accession>A0A370N5U9</accession>
<comment type="caution">
    <text evidence="1">The sequence shown here is derived from an EMBL/GenBank/DDBJ whole genome shotgun (WGS) entry which is preliminary data.</text>
</comment>
<dbReference type="EMBL" id="QHKS01000012">
    <property type="protein sequence ID" value="RDK00994.1"/>
    <property type="molecule type" value="Genomic_DNA"/>
</dbReference>
<reference evidence="2" key="1">
    <citation type="submission" date="2018-05" db="EMBL/GenBank/DDBJ databases">
        <authorList>
            <person name="Feng T."/>
        </authorList>
    </citation>
    <scope>NUCLEOTIDE SEQUENCE [LARGE SCALE GENOMIC DNA]</scope>
    <source>
        <strain evidence="2">S27</strain>
    </source>
</reference>
<keyword evidence="2" id="KW-1185">Reference proteome</keyword>
<proteinExistence type="predicted"/>
<dbReference type="Proteomes" id="UP000254875">
    <property type="component" value="Unassembled WGS sequence"/>
</dbReference>
<evidence type="ECO:0000313" key="1">
    <source>
        <dbReference type="EMBL" id="RDK00994.1"/>
    </source>
</evidence>
<gene>
    <name evidence="1" type="ORF">DLM46_19435</name>
</gene>
<organism evidence="1 2">
    <name type="scientific">Paraburkholderia lacunae</name>
    <dbReference type="NCBI Taxonomy" id="2211104"/>
    <lineage>
        <taxon>Bacteria</taxon>
        <taxon>Pseudomonadati</taxon>
        <taxon>Pseudomonadota</taxon>
        <taxon>Betaproteobacteria</taxon>
        <taxon>Burkholderiales</taxon>
        <taxon>Burkholderiaceae</taxon>
        <taxon>Paraburkholderia</taxon>
    </lineage>
</organism>
<sequence>MIPYLSGRENEVEYINSICLNLFDTWCENRSVTPLGYLLHCWPLLDSGPRAIRRLGDTLRELRKSHPETLNVKTSQALRELADCVDEILAFGLMPERITANG</sequence>